<dbReference type="Proteomes" id="UP001500064">
    <property type="component" value="Unassembled WGS sequence"/>
</dbReference>
<keyword evidence="2" id="KW-0812">Transmembrane</keyword>
<feature type="region of interest" description="Disordered" evidence="1">
    <location>
        <begin position="350"/>
        <end position="382"/>
    </location>
</feature>
<sequence>MPQFDSKAARTLAEGMRDKSSAEAERIRAESELERRTREAELQDASAARRDQQKIDRKRAKLAFKGEKRKAASRQATERWAKVRRAASTVTAGIVGRLPWLIGGIAMGAPILIAWRGQIEFGAAVLGLGALSFLLPTALEGAALYLSYLTHRAIQRRLPSLRYRIWTWVFTAAAAGMNFWHGAEVSPAKGVTLAACSVLGVLQLELTAALNSQMVSQRSFAEIRTELWRWLRYGVLQWQARSIRAALGPACTPDQAWYLAWHDRYGMGPTSTKAERRLGRAILSARKKADRKMAKAGELVIGPDGRILRPKQLAPERVRTADVYDFVGQNEMTRIEDYLRQRFPMIALSHRADASRPAERGRGPRAAANGSMHLPSEQANGQRVPDALNAALLDASKQPHLDASKTPRQESRQPGFDAPRESGRKASKSRRATKLDATKPRGSTRRILPSSTHRANKRRSVEDLRIEFGEALAAGRLDANDLSAEKIRKALSCEWPRGKTLLEEFEANPARFRVPAPRSHQE</sequence>
<feature type="transmembrane region" description="Helical" evidence="2">
    <location>
        <begin position="161"/>
        <end position="180"/>
    </location>
</feature>
<keyword evidence="4" id="KW-1185">Reference proteome</keyword>
<feature type="compositionally biased region" description="Basic and acidic residues" evidence="1">
    <location>
        <begin position="399"/>
        <end position="411"/>
    </location>
</feature>
<evidence type="ECO:0000256" key="2">
    <source>
        <dbReference type="SAM" id="Phobius"/>
    </source>
</evidence>
<gene>
    <name evidence="3" type="ORF">GCM10009733_021380</name>
</gene>
<keyword evidence="2" id="KW-0472">Membrane</keyword>
<dbReference type="EMBL" id="BAAAMU010000011">
    <property type="protein sequence ID" value="GAA1624437.1"/>
    <property type="molecule type" value="Genomic_DNA"/>
</dbReference>
<dbReference type="Pfam" id="PF10935">
    <property type="entry name" value="DUF2637"/>
    <property type="match status" value="1"/>
</dbReference>
<feature type="compositionally biased region" description="Basic and acidic residues" evidence="1">
    <location>
        <begin position="350"/>
        <end position="362"/>
    </location>
</feature>
<organism evidence="3 4">
    <name type="scientific">Nonomuraea maheshkhaliensis</name>
    <dbReference type="NCBI Taxonomy" id="419590"/>
    <lineage>
        <taxon>Bacteria</taxon>
        <taxon>Bacillati</taxon>
        <taxon>Actinomycetota</taxon>
        <taxon>Actinomycetes</taxon>
        <taxon>Streptosporangiales</taxon>
        <taxon>Streptosporangiaceae</taxon>
        <taxon>Nonomuraea</taxon>
    </lineage>
</organism>
<name>A0ABN2F021_9ACTN</name>
<evidence type="ECO:0000313" key="3">
    <source>
        <dbReference type="EMBL" id="GAA1624437.1"/>
    </source>
</evidence>
<feature type="compositionally biased region" description="Basic and acidic residues" evidence="1">
    <location>
        <begin position="15"/>
        <end position="55"/>
    </location>
</feature>
<feature type="transmembrane region" description="Helical" evidence="2">
    <location>
        <begin position="94"/>
        <end position="115"/>
    </location>
</feature>
<protein>
    <recommendedName>
        <fullName evidence="5">DUF2637 domain-containing protein</fullName>
    </recommendedName>
</protein>
<reference evidence="3 4" key="1">
    <citation type="journal article" date="2019" name="Int. J. Syst. Evol. Microbiol.">
        <title>The Global Catalogue of Microorganisms (GCM) 10K type strain sequencing project: providing services to taxonomists for standard genome sequencing and annotation.</title>
        <authorList>
            <consortium name="The Broad Institute Genomics Platform"/>
            <consortium name="The Broad Institute Genome Sequencing Center for Infectious Disease"/>
            <person name="Wu L."/>
            <person name="Ma J."/>
        </authorList>
    </citation>
    <scope>NUCLEOTIDE SEQUENCE [LARGE SCALE GENOMIC DNA]</scope>
    <source>
        <strain evidence="3 4">JCM 13929</strain>
    </source>
</reference>
<dbReference type="InterPro" id="IPR021235">
    <property type="entry name" value="DUF2637"/>
</dbReference>
<keyword evidence="2" id="KW-1133">Transmembrane helix</keyword>
<dbReference type="RefSeq" id="WP_346103618.1">
    <property type="nucleotide sequence ID" value="NZ_BAAAMU010000011.1"/>
</dbReference>
<feature type="transmembrane region" description="Helical" evidence="2">
    <location>
        <begin position="121"/>
        <end position="149"/>
    </location>
</feature>
<evidence type="ECO:0000313" key="4">
    <source>
        <dbReference type="Proteomes" id="UP001500064"/>
    </source>
</evidence>
<evidence type="ECO:0000256" key="1">
    <source>
        <dbReference type="SAM" id="MobiDB-lite"/>
    </source>
</evidence>
<accession>A0ABN2F021</accession>
<feature type="region of interest" description="Disordered" evidence="1">
    <location>
        <begin position="399"/>
        <end position="459"/>
    </location>
</feature>
<evidence type="ECO:0008006" key="5">
    <source>
        <dbReference type="Google" id="ProtNLM"/>
    </source>
</evidence>
<feature type="region of interest" description="Disordered" evidence="1">
    <location>
        <begin position="1"/>
        <end position="55"/>
    </location>
</feature>
<proteinExistence type="predicted"/>
<comment type="caution">
    <text evidence="3">The sequence shown here is derived from an EMBL/GenBank/DDBJ whole genome shotgun (WGS) entry which is preliminary data.</text>
</comment>